<keyword evidence="3" id="KW-1185">Reference proteome</keyword>
<name>A0A7C8MIW2_9PLEO</name>
<evidence type="ECO:0000313" key="2">
    <source>
        <dbReference type="EMBL" id="KAF2878539.1"/>
    </source>
</evidence>
<feature type="region of interest" description="Disordered" evidence="1">
    <location>
        <begin position="92"/>
        <end position="224"/>
    </location>
</feature>
<proteinExistence type="predicted"/>
<reference evidence="2 3" key="1">
    <citation type="submission" date="2020-01" db="EMBL/GenBank/DDBJ databases">
        <authorList>
            <consortium name="DOE Joint Genome Institute"/>
            <person name="Haridas S."/>
            <person name="Albert R."/>
            <person name="Binder M."/>
            <person name="Bloem J."/>
            <person name="Labutti K."/>
            <person name="Salamov A."/>
            <person name="Andreopoulos B."/>
            <person name="Baker S.E."/>
            <person name="Barry K."/>
            <person name="Bills G."/>
            <person name="Bluhm B.H."/>
            <person name="Cannon C."/>
            <person name="Castanera R."/>
            <person name="Culley D.E."/>
            <person name="Daum C."/>
            <person name="Ezra D."/>
            <person name="Gonzalez J.B."/>
            <person name="Henrissat B."/>
            <person name="Kuo A."/>
            <person name="Liang C."/>
            <person name="Lipzen A."/>
            <person name="Lutzoni F."/>
            <person name="Magnuson J."/>
            <person name="Mondo S."/>
            <person name="Nolan M."/>
            <person name="Ohm R."/>
            <person name="Pangilinan J."/>
            <person name="Park H.-J.H."/>
            <person name="Ramirez L."/>
            <person name="Alfaro M."/>
            <person name="Sun H."/>
            <person name="Tritt A."/>
            <person name="Yoshinaga Y."/>
            <person name="Zwiers L.-H.L."/>
            <person name="Turgeon B.G."/>
            <person name="Goodwin S.B."/>
            <person name="Spatafora J.W."/>
            <person name="Crous P.W."/>
            <person name="Grigoriev I.V."/>
        </authorList>
    </citation>
    <scope>NUCLEOTIDE SEQUENCE [LARGE SCALE GENOMIC DNA]</scope>
    <source>
        <strain evidence="2 3">CBS 611.86</strain>
    </source>
</reference>
<organism evidence="2 3">
    <name type="scientific">Massariosphaeria phaeospora</name>
    <dbReference type="NCBI Taxonomy" id="100035"/>
    <lineage>
        <taxon>Eukaryota</taxon>
        <taxon>Fungi</taxon>
        <taxon>Dikarya</taxon>
        <taxon>Ascomycota</taxon>
        <taxon>Pezizomycotina</taxon>
        <taxon>Dothideomycetes</taxon>
        <taxon>Pleosporomycetidae</taxon>
        <taxon>Pleosporales</taxon>
        <taxon>Pleosporales incertae sedis</taxon>
        <taxon>Massariosphaeria</taxon>
    </lineage>
</organism>
<evidence type="ECO:0000256" key="1">
    <source>
        <dbReference type="SAM" id="MobiDB-lite"/>
    </source>
</evidence>
<dbReference type="Proteomes" id="UP000481861">
    <property type="component" value="Unassembled WGS sequence"/>
</dbReference>
<comment type="caution">
    <text evidence="2">The sequence shown here is derived from an EMBL/GenBank/DDBJ whole genome shotgun (WGS) entry which is preliminary data.</text>
</comment>
<dbReference type="AlphaFoldDB" id="A0A7C8MIW2"/>
<evidence type="ECO:0000313" key="3">
    <source>
        <dbReference type="Proteomes" id="UP000481861"/>
    </source>
</evidence>
<gene>
    <name evidence="2" type="ORF">BDV95DRAFT_589458</name>
</gene>
<feature type="compositionally biased region" description="Low complexity" evidence="1">
    <location>
        <begin position="157"/>
        <end position="166"/>
    </location>
</feature>
<sequence>MAWVALCNGIIIHSLSADSSARRVSHLTLFTIMNRALDLHSIVTTPTVDPRACLRNSFDTRTGHSSTRPLYVSWLTTNLIMDNTNIEAAREGMGDETVEEKNLSNPADSEVLPKLPDSAPNSPREASVHDTAGIAESPEPESSPFDHGSPGKPNSTDSGAEADASSGGSGPVASNEGGSPDAYDASSGDSGPVASSEEDSPNAYDATAHNPSPSILPNPDPTQAIPDIARAKMTEIPELRQVWDAYAQGYTQPDEDAAAHMTRAKAFAEMLLAHIYPAEQGFSVAPWQWATSGNRGWHILQKPEIETKGSGKNKKQVVLFERDPVFIPPASIAGYIVHKDYTLFNADNTTYPARRVHTFLGILIDDLATFEHWAPESDQPAARPELMNWSLGWHAEIADGTAMLLVGPRIELYGFRYDRDRQPMRHYASNNWAFDLREDAMATVRITLEAFCMEAVQYLDGFVGIGTLVPKADGSGLKNVGPGGEIMTRFGEIEAEYED</sequence>
<accession>A0A7C8MIW2</accession>
<dbReference type="EMBL" id="JAADJZ010000001">
    <property type="protein sequence ID" value="KAF2878539.1"/>
    <property type="molecule type" value="Genomic_DNA"/>
</dbReference>
<dbReference type="OrthoDB" id="3797007at2759"/>
<protein>
    <submittedName>
        <fullName evidence="2">Uncharacterized protein</fullName>
    </submittedName>
</protein>